<dbReference type="InterPro" id="IPR019428">
    <property type="entry name" value="7TM_GPCR_serpentine_rcpt_Str"/>
</dbReference>
<dbReference type="PANTHER" id="PTHR31362:SF0">
    <property type="entry name" value="EXOSTOSIN DOMAIN-CONTAINING PROTEIN-RELATED"/>
    <property type="match status" value="1"/>
</dbReference>
<dbReference type="Proteomes" id="UP000005239">
    <property type="component" value="Unassembled WGS sequence"/>
</dbReference>
<reference evidence="1" key="2">
    <citation type="submission" date="2022-06" db="UniProtKB">
        <authorList>
            <consortium name="EnsemblMetazoa"/>
        </authorList>
    </citation>
    <scope>IDENTIFICATION</scope>
    <source>
        <strain evidence="1">PS312</strain>
    </source>
</reference>
<dbReference type="PANTHER" id="PTHR31362">
    <property type="entry name" value="GLYCOSYLTRANSFERASE STELLO1-RELATED"/>
    <property type="match status" value="1"/>
</dbReference>
<dbReference type="Pfam" id="PF03385">
    <property type="entry name" value="STELLO"/>
    <property type="match status" value="2"/>
</dbReference>
<evidence type="ECO:0000313" key="1">
    <source>
        <dbReference type="EnsemblMetazoa" id="PPA00565.1"/>
    </source>
</evidence>
<sequence>MEERRRLLRSDTSLSAWESSLRANHGRGRMAQPILVTCAFLLISTALIMMFLEVFEIAPISSKLDWGTISRLRLEQRKPGDFAELMKSMPTKRTSKWIVVTSIAAPTDDVKRLASYADWTLVVVGDTKTPADWSLPDVHYLSIETQEAMGFDSVLRLPTRSYTRKNAGYLYAIANGAQWIYDTDDDNKPFGKGLDQFEYARDRMRGLRFTTLEWPNGTIQESLFNPYRHFGRPDMWPRGFPLEHIKKHDHHDGAYRLCRVQRPSAVQQGIVQKDPDVDAIFRLLHAEPAAGLDETFSEFAPPVILAPGTYAPWNSQNTLFARSAFFGLVLPTTVAFRVTDIWRSYFTQALLHTAGETVSFVPVNAIQKRNAHSYLKDFDDEIDVYDKTGEIVAFIDKWECKEDTMDKCTIELAGHFAEKGFWGNEDAQLVVHWVLDLQKIGYTFPAVRRGARNEYTIGDDKDLRRNCRRVHVSFSNDLPVNKSMPAEKRAAAKINNFGDLKDWCDKSNSSVRSRQWYFPAPDQLAEDTVENKTLTDNYHTVAIITNNWQWGIGMGMLQRMYEANFAMVIFCGHYPKQGKDAEKKEYPEGMAGGDLTYPNLKRPINYIDLSNEEVRWGYLMYYCLAKVEEMKIQNVKGYVMFSDDAIFNFWNPLNLDIMQGTKRAPGWGPWWPNKQFGWDAMNRTIQLFDGKYKDDLEVQHFVEELKREIGRVPRIDIITKKEVTDPWAYLMVGDGWVIGDWMYVPTANISFVGMFAQLAHEGEFFHELFASKMMHILPSEGSNDSDPTRILFLWGSERPGWANNFTASLHGMHPIKLTEFQKMPERATFCDVVLDKFYHNIFRIGNWTMTQPILVTCAFLLFSLALIMMFLEVFEIAPISSKLDWGTISRLKLEQRKPGDFGELMKRMPSKRTSKWIVVTSIAAPTDDVKRLASYSDWTLVVVGDTKTPADWNLPDVHYLSIETQEAMGFESVLRLPTRSYTRKNAGYLYAIANGAQWIYDTDDDNKPFGKGLDQFEYATDRTRGLRFTTLERPNGTIQESLFNPYRHFGRPDMWPRGFPLEHIKNHDHHDGAYRLCRVQRPPAVQQGIVQKDPDVDAIFRLLHAEPATGLDETFSEFAPPVILAPGTYAPWNSQNTLFARSAFFGLFLPTTVAFRATDIWRSYFTQALLHTAGETVSFVPVNAIQKRNAHSYLKDFDDEIDVYDKAGKIVEFIDDWMCSAETLDKCTIELAEHFAEQDFWGYEDAQLVVHWVLDLQKIDYTFPAVRRGARSEYAIGDDKDLRRNCRRVHVSFANDLPVDKSMAAAKRAAMKINNFGDLKEWCDKSNSSVKSKNWYFPASDQLAEATLENKTLTDNYHTVAIITNNYQWSLGMGMLQRMYEGNFAMLIFCGHYPNQSKEAETKDYPEGMQGGDSIYYPNLKRPINYIDLSNEEVRWGFLMYYCFAKVEEMKIQNVKGYVMFSDDAIFNFWNPLNLDIMQGTIRAPGWGPWWPSKEFGWNAMNRTIQLFDGKYKNDFEVQHFVDELKREIGRTERIDIVTKKRVTDPYEYLMVGDGWCIHDWLYVPTSNISFVGIFAQLAHEGELFVELFASKLLHILPSEGSHKDIDPLRVLWLWGGDRAIWERNYTDSLLGMHPIKLSTFQLMPERAKFCDVVLDAFYHNVFRINIRDILLHTKHNFRDWAHFEVIFDGVGINFAASFLHDEPAADYITHFVISPCYMALLECGAFNFLYKYAATCSKKLYDLFHNKYFIGGLSTLATIWVLLHVLTTVYFTPSQALREKVALALNDKFGTDFRNPNVYFGGIDKDASGKQAQGIGTVIATVNFMSLISCCLGTFHENIPETQERISITSGTMLWCGWRIQRMIGSNKISVRVRKVHRKALKLLVLQTFNPLFFAVFPLNTMLTRLNCWTRKAEPAHTLSLSRRSTP</sequence>
<gene>
    <name evidence="1" type="primary">WBGene00090119</name>
</gene>
<keyword evidence="2" id="KW-1185">Reference proteome</keyword>
<protein>
    <submittedName>
        <fullName evidence="1">G protein-coupled receptor</fullName>
    </submittedName>
</protein>
<accession>A0A2A6BPV5</accession>
<evidence type="ECO:0000313" key="2">
    <source>
        <dbReference type="Proteomes" id="UP000005239"/>
    </source>
</evidence>
<proteinExistence type="predicted"/>
<organism evidence="1 2">
    <name type="scientific">Pristionchus pacificus</name>
    <name type="common">Parasitic nematode worm</name>
    <dbReference type="NCBI Taxonomy" id="54126"/>
    <lineage>
        <taxon>Eukaryota</taxon>
        <taxon>Metazoa</taxon>
        <taxon>Ecdysozoa</taxon>
        <taxon>Nematoda</taxon>
        <taxon>Chromadorea</taxon>
        <taxon>Rhabditida</taxon>
        <taxon>Rhabditina</taxon>
        <taxon>Diplogasteromorpha</taxon>
        <taxon>Diplogasteroidea</taxon>
        <taxon>Neodiplogasteridae</taxon>
        <taxon>Pristionchus</taxon>
    </lineage>
</organism>
<dbReference type="Pfam" id="PF10326">
    <property type="entry name" value="7TM_GPCR_Str"/>
    <property type="match status" value="1"/>
</dbReference>
<accession>A0A8R1Y4T1</accession>
<name>A0A2A6BPV5_PRIPA</name>
<reference evidence="2" key="1">
    <citation type="journal article" date="2008" name="Nat. Genet.">
        <title>The Pristionchus pacificus genome provides a unique perspective on nematode lifestyle and parasitism.</title>
        <authorList>
            <person name="Dieterich C."/>
            <person name="Clifton S.W."/>
            <person name="Schuster L.N."/>
            <person name="Chinwalla A."/>
            <person name="Delehaunty K."/>
            <person name="Dinkelacker I."/>
            <person name="Fulton L."/>
            <person name="Fulton R."/>
            <person name="Godfrey J."/>
            <person name="Minx P."/>
            <person name="Mitreva M."/>
            <person name="Roeseler W."/>
            <person name="Tian H."/>
            <person name="Witte H."/>
            <person name="Yang S.P."/>
            <person name="Wilson R.K."/>
            <person name="Sommer R.J."/>
        </authorList>
    </citation>
    <scope>NUCLEOTIDE SEQUENCE [LARGE SCALE GENOMIC DNA]</scope>
    <source>
        <strain evidence="2">PS312</strain>
    </source>
</reference>
<dbReference type="EnsemblMetazoa" id="PPA00565.1">
    <property type="protein sequence ID" value="PPA00565.1"/>
    <property type="gene ID" value="WBGene00090119"/>
</dbReference>
<dbReference type="InterPro" id="IPR005049">
    <property type="entry name" value="STL-like"/>
</dbReference>